<dbReference type="EMBL" id="WIVE01000045">
    <property type="protein sequence ID" value="MQX37517.1"/>
    <property type="molecule type" value="Genomic_DNA"/>
</dbReference>
<keyword evidence="3" id="KW-1185">Reference proteome</keyword>
<name>A0A7X1ZHD0_9PROT</name>
<dbReference type="GO" id="GO:0009288">
    <property type="term" value="C:bacterial-type flagellum"/>
    <property type="evidence" value="ECO:0007669"/>
    <property type="project" value="InterPro"/>
</dbReference>
<comment type="caution">
    <text evidence="2">The sequence shown here is derived from an EMBL/GenBank/DDBJ whole genome shotgun (WGS) entry which is preliminary data.</text>
</comment>
<dbReference type="GO" id="GO:0050920">
    <property type="term" value="P:regulation of chemotaxis"/>
    <property type="evidence" value="ECO:0007669"/>
    <property type="project" value="InterPro"/>
</dbReference>
<proteinExistence type="predicted"/>
<accession>A0A7X1ZHD0</accession>
<evidence type="ECO:0008006" key="4">
    <source>
        <dbReference type="Google" id="ProtNLM"/>
    </source>
</evidence>
<protein>
    <recommendedName>
        <fullName evidence="4">Chemotaxis protein CheZ</fullName>
    </recommendedName>
</protein>
<dbReference type="InterPro" id="IPR007439">
    <property type="entry name" value="Chemotax_Pase_CheZ"/>
</dbReference>
<sequence>MPTTRRPYSAERTRAGFQAGQDAPVNGGPHGPETAAILDAIGALSRRLDGVERRLPGAEDDAPEKPAPEPIPEDLLRQAEEARMLRTEIIALARSIEDTKVEIAKLRDQRPEGDRLTEMAHELDAIVGATEGATDGILDITEAVTHLVSEIQAHNEDGYVRQIADEIQEKLLGVFEHCNFQDLTGQRISKVVNAMKFIEERIDSMMDIWGRDGFLEYQQSEAADDTSSQDQRDQDLLNGPQRQGGGISQDEIDALFD</sequence>
<dbReference type="Proteomes" id="UP000434582">
    <property type="component" value="Unassembled WGS sequence"/>
</dbReference>
<organism evidence="2 3">
    <name type="scientific">Roseospira navarrensis</name>
    <dbReference type="NCBI Taxonomy" id="140058"/>
    <lineage>
        <taxon>Bacteria</taxon>
        <taxon>Pseudomonadati</taxon>
        <taxon>Pseudomonadota</taxon>
        <taxon>Alphaproteobacteria</taxon>
        <taxon>Rhodospirillales</taxon>
        <taxon>Rhodospirillaceae</taxon>
        <taxon>Roseospira</taxon>
    </lineage>
</organism>
<dbReference type="RefSeq" id="WP_153345068.1">
    <property type="nucleotide sequence ID" value="NZ_WIVE01000045.1"/>
</dbReference>
<dbReference type="SUPFAM" id="SSF75708">
    <property type="entry name" value="Chemotaxis phosphatase CheZ"/>
    <property type="match status" value="1"/>
</dbReference>
<gene>
    <name evidence="2" type="ORF">GHC57_13410</name>
</gene>
<reference evidence="2 3" key="1">
    <citation type="submission" date="2019-10" db="EMBL/GenBank/DDBJ databases">
        <title>Draft whole-genome sequence of the purple nonsulfur photosynthetic bacterium Roseospira navarrensis DSM 15114.</title>
        <authorList>
            <person name="Kyndt J.A."/>
            <person name="Meyer T.E."/>
        </authorList>
    </citation>
    <scope>NUCLEOTIDE SEQUENCE [LARGE SCALE GENOMIC DNA]</scope>
    <source>
        <strain evidence="2 3">DSM 15114</strain>
    </source>
</reference>
<feature type="region of interest" description="Disordered" evidence="1">
    <location>
        <begin position="221"/>
        <end position="257"/>
    </location>
</feature>
<evidence type="ECO:0000256" key="1">
    <source>
        <dbReference type="SAM" id="MobiDB-lite"/>
    </source>
</evidence>
<evidence type="ECO:0000313" key="3">
    <source>
        <dbReference type="Proteomes" id="UP000434582"/>
    </source>
</evidence>
<dbReference type="Gene3D" id="1.10.287.500">
    <property type="entry name" value="Helix hairpin bin"/>
    <property type="match status" value="1"/>
</dbReference>
<feature type="region of interest" description="Disordered" evidence="1">
    <location>
        <begin position="1"/>
        <end position="34"/>
    </location>
</feature>
<dbReference type="AlphaFoldDB" id="A0A7X1ZHD0"/>
<evidence type="ECO:0000313" key="2">
    <source>
        <dbReference type="EMBL" id="MQX37517.1"/>
    </source>
</evidence>
<dbReference type="GO" id="GO:0003824">
    <property type="term" value="F:catalytic activity"/>
    <property type="evidence" value="ECO:0007669"/>
    <property type="project" value="InterPro"/>
</dbReference>
<dbReference type="OrthoDB" id="7269965at2"/>
<dbReference type="Pfam" id="PF04344">
    <property type="entry name" value="CheZ"/>
    <property type="match status" value="1"/>
</dbReference>